<dbReference type="EMBL" id="JACDQQ010000729">
    <property type="protein sequence ID" value="MBA0084831.1"/>
    <property type="molecule type" value="Genomic_DNA"/>
</dbReference>
<dbReference type="Proteomes" id="UP000567293">
    <property type="component" value="Unassembled WGS sequence"/>
</dbReference>
<organism evidence="2 3">
    <name type="scientific">Candidatus Acidiferrum panamense</name>
    <dbReference type="NCBI Taxonomy" id="2741543"/>
    <lineage>
        <taxon>Bacteria</taxon>
        <taxon>Pseudomonadati</taxon>
        <taxon>Acidobacteriota</taxon>
        <taxon>Terriglobia</taxon>
        <taxon>Candidatus Acidiferrales</taxon>
        <taxon>Candidatus Acidiferrum</taxon>
    </lineage>
</organism>
<reference evidence="2" key="1">
    <citation type="submission" date="2020-06" db="EMBL/GenBank/DDBJ databases">
        <title>Legume-microbial interactions unlock mineral nutrients during tropical forest succession.</title>
        <authorList>
            <person name="Epihov D.Z."/>
        </authorList>
    </citation>
    <scope>NUCLEOTIDE SEQUENCE [LARGE SCALE GENOMIC DNA]</scope>
    <source>
        <strain evidence="2">Pan2503</strain>
    </source>
</reference>
<accession>A0A7V8NP65</accession>
<keyword evidence="3" id="KW-1185">Reference proteome</keyword>
<evidence type="ECO:0000256" key="1">
    <source>
        <dbReference type="SAM" id="MobiDB-lite"/>
    </source>
</evidence>
<comment type="caution">
    <text evidence="2">The sequence shown here is derived from an EMBL/GenBank/DDBJ whole genome shotgun (WGS) entry which is preliminary data.</text>
</comment>
<gene>
    <name evidence="2" type="ORF">HRJ53_07540</name>
</gene>
<feature type="region of interest" description="Disordered" evidence="1">
    <location>
        <begin position="1"/>
        <end position="53"/>
    </location>
</feature>
<evidence type="ECO:0000313" key="3">
    <source>
        <dbReference type="Proteomes" id="UP000567293"/>
    </source>
</evidence>
<proteinExistence type="predicted"/>
<sequence length="103" mass="11227">MAEQAYPPEHPAHPDNAGKPYISPGTPITNDYPAKHPARGGQGQAIPTEGVTGLPRQGFRHLRGLEGKTLAELEQAFAELPQDEQAARLKWNQEGFPAHPDKE</sequence>
<name>A0A7V8NP65_9BACT</name>
<protein>
    <submittedName>
        <fullName evidence="2">Uncharacterized protein</fullName>
    </submittedName>
</protein>
<evidence type="ECO:0000313" key="2">
    <source>
        <dbReference type="EMBL" id="MBA0084831.1"/>
    </source>
</evidence>
<dbReference type="AlphaFoldDB" id="A0A7V8NP65"/>